<dbReference type="PANTHER" id="PTHR31973:SF195">
    <property type="entry name" value="MUDR FAMILY TRANSPOSASE"/>
    <property type="match status" value="1"/>
</dbReference>
<dbReference type="InterPro" id="IPR004332">
    <property type="entry name" value="Transposase_MuDR"/>
</dbReference>
<dbReference type="EMBL" id="CAXHTB010000007">
    <property type="protein sequence ID" value="CAL0309822.1"/>
    <property type="molecule type" value="Genomic_DNA"/>
</dbReference>
<keyword evidence="1" id="KW-0479">Metal-binding</keyword>
<feature type="compositionally biased region" description="Basic residues" evidence="5">
    <location>
        <begin position="607"/>
        <end position="617"/>
    </location>
</feature>
<dbReference type="InterPro" id="IPR018289">
    <property type="entry name" value="MULE_transposase_dom"/>
</dbReference>
<dbReference type="GO" id="GO:0008270">
    <property type="term" value="F:zinc ion binding"/>
    <property type="evidence" value="ECO:0007669"/>
    <property type="project" value="UniProtKB-KW"/>
</dbReference>
<dbReference type="PANTHER" id="PTHR31973">
    <property type="entry name" value="POLYPROTEIN, PUTATIVE-RELATED"/>
    <property type="match status" value="1"/>
</dbReference>
<evidence type="ECO:0000256" key="1">
    <source>
        <dbReference type="ARBA" id="ARBA00022723"/>
    </source>
</evidence>
<dbReference type="InterPro" id="IPR006564">
    <property type="entry name" value="Znf_PMZ"/>
</dbReference>
<protein>
    <recommendedName>
        <fullName evidence="6">SWIM-type domain-containing protein</fullName>
    </recommendedName>
</protein>
<evidence type="ECO:0000313" key="8">
    <source>
        <dbReference type="Proteomes" id="UP001497480"/>
    </source>
</evidence>
<evidence type="ECO:0000256" key="2">
    <source>
        <dbReference type="ARBA" id="ARBA00022771"/>
    </source>
</evidence>
<dbReference type="InterPro" id="IPR007527">
    <property type="entry name" value="Znf_SWIM"/>
</dbReference>
<dbReference type="Pfam" id="PF10551">
    <property type="entry name" value="MULE"/>
    <property type="match status" value="1"/>
</dbReference>
<proteinExistence type="predicted"/>
<dbReference type="AlphaFoldDB" id="A0AAV1WLQ0"/>
<feature type="region of interest" description="Disordered" evidence="5">
    <location>
        <begin position="601"/>
        <end position="633"/>
    </location>
</feature>
<keyword evidence="2 4" id="KW-0863">Zinc-finger</keyword>
<dbReference type="Pfam" id="PF04434">
    <property type="entry name" value="SWIM"/>
    <property type="match status" value="1"/>
</dbReference>
<dbReference type="SMART" id="SM00575">
    <property type="entry name" value="ZnF_PMZ"/>
    <property type="match status" value="1"/>
</dbReference>
<evidence type="ECO:0000256" key="5">
    <source>
        <dbReference type="SAM" id="MobiDB-lite"/>
    </source>
</evidence>
<comment type="caution">
    <text evidence="7">The sequence shown here is derived from an EMBL/GenBank/DDBJ whole genome shotgun (WGS) entry which is preliminary data.</text>
</comment>
<reference evidence="7 8" key="1">
    <citation type="submission" date="2024-03" db="EMBL/GenBank/DDBJ databases">
        <authorList>
            <person name="Martinez-Hernandez J."/>
        </authorList>
    </citation>
    <scope>NUCLEOTIDE SEQUENCE [LARGE SCALE GENOMIC DNA]</scope>
</reference>
<organism evidence="7 8">
    <name type="scientific">Lupinus luteus</name>
    <name type="common">European yellow lupine</name>
    <dbReference type="NCBI Taxonomy" id="3873"/>
    <lineage>
        <taxon>Eukaryota</taxon>
        <taxon>Viridiplantae</taxon>
        <taxon>Streptophyta</taxon>
        <taxon>Embryophyta</taxon>
        <taxon>Tracheophyta</taxon>
        <taxon>Spermatophyta</taxon>
        <taxon>Magnoliopsida</taxon>
        <taxon>eudicotyledons</taxon>
        <taxon>Gunneridae</taxon>
        <taxon>Pentapetalae</taxon>
        <taxon>rosids</taxon>
        <taxon>fabids</taxon>
        <taxon>Fabales</taxon>
        <taxon>Fabaceae</taxon>
        <taxon>Papilionoideae</taxon>
        <taxon>50 kb inversion clade</taxon>
        <taxon>genistoids sensu lato</taxon>
        <taxon>core genistoids</taxon>
        <taxon>Genisteae</taxon>
        <taxon>Lupinus</taxon>
    </lineage>
</organism>
<keyword evidence="3" id="KW-0862">Zinc</keyword>
<keyword evidence="8" id="KW-1185">Reference proteome</keyword>
<evidence type="ECO:0000256" key="3">
    <source>
        <dbReference type="ARBA" id="ARBA00022833"/>
    </source>
</evidence>
<gene>
    <name evidence="7" type="ORF">LLUT_LOCUS10882</name>
</gene>
<name>A0AAV1WLQ0_LUPLU</name>
<dbReference type="PROSITE" id="PS50966">
    <property type="entry name" value="ZF_SWIM"/>
    <property type="match status" value="1"/>
</dbReference>
<accession>A0AAV1WLQ0</accession>
<dbReference type="Proteomes" id="UP001497480">
    <property type="component" value="Unassembled WGS sequence"/>
</dbReference>
<evidence type="ECO:0000259" key="6">
    <source>
        <dbReference type="PROSITE" id="PS50966"/>
    </source>
</evidence>
<feature type="domain" description="SWIM-type" evidence="6">
    <location>
        <begin position="526"/>
        <end position="558"/>
    </location>
</feature>
<evidence type="ECO:0000313" key="7">
    <source>
        <dbReference type="EMBL" id="CAL0309822.1"/>
    </source>
</evidence>
<evidence type="ECO:0000256" key="4">
    <source>
        <dbReference type="PROSITE-ProRule" id="PRU00325"/>
    </source>
</evidence>
<sequence>MVIIRDILSDFSDEEDIELCDDDDDIESNEATSVTYVNPSSFFVNIDAAAGQDLSYRNNHLSSDCDNELYVGMQFDSKEATVSAIKHYHFSHSFDYVVSESRPDIYVGKCVHFGAGCEWRIRASRSCKRDIWEIRKISGPHTCVSTNICQDHRKLNSSFIADCIIQLVVADPGIPIKALVKEVLSRFGYTVTYRKAWIAKQIAMSRIFGDWEGSYKELPRWFNAVQWYLPGTIVRYGASNHDSPNTYILDRVFWAFKPCIEGFAFCKPILQVDGTFLTGKYNGTLLIASSQDGNRRIFPVAFAIVEGETKEAWEWFFFNIRSFVTQEANICIISDRGTGLLGALRVELPQWRNAHSVYCIRHVASNFNKEFRDTDLKEKVIAMGYELMRPRFEGMLDALRQKNPRAGAWLDNIPKDKWTQSYDEGRRYGHMTTNLAECVNSVLKGSRALPITALVTTTYHRLNAWFIHHRTEAENMIRAGHVYCEELSNVITENNRKATCHVVRNFSRNSGVAEVEVTGRRRTRVYTVRLMESWCDCGEFQSLRLPCSHAVATCASLNLDCGQFIAHIYRLDNIVKVYGVEFQPIANVEYWPTYSGPTFIPNPDMRRNRKGRPKTKRIQNEMDDSQSQHHKKCGLCRTEGHTRKNCPHQNREIGQSSRHNN</sequence>
<dbReference type="Pfam" id="PF03108">
    <property type="entry name" value="DBD_Tnp_Mut"/>
    <property type="match status" value="1"/>
</dbReference>